<feature type="domain" description="Flavodoxin-like" evidence="2">
    <location>
        <begin position="72"/>
        <end position="219"/>
    </location>
</feature>
<keyword evidence="4" id="KW-1185">Reference proteome</keyword>
<accession>A0ABN0SWY7</accession>
<dbReference type="SUPFAM" id="SSF52218">
    <property type="entry name" value="Flavoproteins"/>
    <property type="match status" value="1"/>
</dbReference>
<evidence type="ECO:0000259" key="2">
    <source>
        <dbReference type="Pfam" id="PF12682"/>
    </source>
</evidence>
<evidence type="ECO:0000313" key="3">
    <source>
        <dbReference type="EMBL" id="GAA0204348.1"/>
    </source>
</evidence>
<comment type="caution">
    <text evidence="3">The sequence shown here is derived from an EMBL/GenBank/DDBJ whole genome shotgun (WGS) entry which is preliminary data.</text>
</comment>
<proteinExistence type="predicted"/>
<name>A0ABN0SWY7_9FIRM</name>
<organism evidence="3 4">
    <name type="scientific">Selenomonas dianae</name>
    <dbReference type="NCBI Taxonomy" id="135079"/>
    <lineage>
        <taxon>Bacteria</taxon>
        <taxon>Bacillati</taxon>
        <taxon>Bacillota</taxon>
        <taxon>Negativicutes</taxon>
        <taxon>Selenomonadales</taxon>
        <taxon>Selenomonadaceae</taxon>
        <taxon>Selenomonas</taxon>
    </lineage>
</organism>
<dbReference type="PANTHER" id="PTHR39201">
    <property type="entry name" value="EXPORTED PROTEIN-RELATED"/>
    <property type="match status" value="1"/>
</dbReference>
<protein>
    <submittedName>
        <fullName evidence="3">Flavodoxin</fullName>
    </submittedName>
</protein>
<gene>
    <name evidence="3" type="ORF">GCM10008919_04580</name>
</gene>
<sequence>MKKIAVVLFVLLTFLSLGCGDTAENNSVDRHEEASALDLSRPVHPPEAFAGKRILVAFFSRTGENYEVGFIDKGNTHIVAEQIAEITKADRLFEIKTVTPYPADYQEMTRVAKEEQETTARPALASQLEDMAQYDIIYLGYPIWFHDLPMPVYTFLESYDFTGKTIIPFCTGMGNSMSGMEEDIPHFARGAQLCKGFGIQGKLVHNSPEQAKIHVANWLASLGYTN</sequence>
<dbReference type="InterPro" id="IPR029039">
    <property type="entry name" value="Flavoprotein-like_sf"/>
</dbReference>
<dbReference type="InterPro" id="IPR008254">
    <property type="entry name" value="Flavodoxin/NO_synth"/>
</dbReference>
<keyword evidence="1" id="KW-0732">Signal</keyword>
<dbReference type="RefSeq" id="WP_304987846.1">
    <property type="nucleotide sequence ID" value="NZ_BAAACR010000002.1"/>
</dbReference>
<dbReference type="PROSITE" id="PS51257">
    <property type="entry name" value="PROKAR_LIPOPROTEIN"/>
    <property type="match status" value="1"/>
</dbReference>
<dbReference type="EMBL" id="BAAACR010000002">
    <property type="protein sequence ID" value="GAA0204348.1"/>
    <property type="molecule type" value="Genomic_DNA"/>
</dbReference>
<dbReference type="PANTHER" id="PTHR39201:SF1">
    <property type="entry name" value="FLAVODOXIN-LIKE DOMAIN-CONTAINING PROTEIN"/>
    <property type="match status" value="1"/>
</dbReference>
<evidence type="ECO:0000256" key="1">
    <source>
        <dbReference type="SAM" id="SignalP"/>
    </source>
</evidence>
<dbReference type="Gene3D" id="3.40.50.360">
    <property type="match status" value="1"/>
</dbReference>
<dbReference type="Proteomes" id="UP001500399">
    <property type="component" value="Unassembled WGS sequence"/>
</dbReference>
<feature type="chain" id="PRO_5045232423" evidence="1">
    <location>
        <begin position="20"/>
        <end position="226"/>
    </location>
</feature>
<dbReference type="Pfam" id="PF12682">
    <property type="entry name" value="Flavodoxin_4"/>
    <property type="match status" value="1"/>
</dbReference>
<feature type="signal peptide" evidence="1">
    <location>
        <begin position="1"/>
        <end position="19"/>
    </location>
</feature>
<evidence type="ECO:0000313" key="4">
    <source>
        <dbReference type="Proteomes" id="UP001500399"/>
    </source>
</evidence>
<reference evidence="3 4" key="1">
    <citation type="journal article" date="2019" name="Int. J. Syst. Evol. Microbiol.">
        <title>The Global Catalogue of Microorganisms (GCM) 10K type strain sequencing project: providing services to taxonomists for standard genome sequencing and annotation.</title>
        <authorList>
            <consortium name="The Broad Institute Genomics Platform"/>
            <consortium name="The Broad Institute Genome Sequencing Center for Infectious Disease"/>
            <person name="Wu L."/>
            <person name="Ma J."/>
        </authorList>
    </citation>
    <scope>NUCLEOTIDE SEQUENCE [LARGE SCALE GENOMIC DNA]</scope>
    <source>
        <strain evidence="3 4">JCM 8542</strain>
    </source>
</reference>